<feature type="region of interest" description="Disordered" evidence="1">
    <location>
        <begin position="1"/>
        <end position="69"/>
    </location>
</feature>
<protein>
    <submittedName>
        <fullName evidence="2">Uncharacterized protein</fullName>
    </submittedName>
</protein>
<dbReference type="Proteomes" id="UP001457282">
    <property type="component" value="Unassembled WGS sequence"/>
</dbReference>
<dbReference type="EMBL" id="JBEDUW010000003">
    <property type="protein sequence ID" value="KAK9938213.1"/>
    <property type="molecule type" value="Genomic_DNA"/>
</dbReference>
<sequence>MPSVLPLASSHRVPSHDPAHLSAVAQPLPPLTVRPHITNPPTCAVDASRRRELSTPRARARSHEVPARSTSAVLLTDTVSVAGDEPVPSWVSKSPPPLQNQKR</sequence>
<evidence type="ECO:0000313" key="2">
    <source>
        <dbReference type="EMBL" id="KAK9938213.1"/>
    </source>
</evidence>
<organism evidence="2 3">
    <name type="scientific">Rubus argutus</name>
    <name type="common">Southern blackberry</name>
    <dbReference type="NCBI Taxonomy" id="59490"/>
    <lineage>
        <taxon>Eukaryota</taxon>
        <taxon>Viridiplantae</taxon>
        <taxon>Streptophyta</taxon>
        <taxon>Embryophyta</taxon>
        <taxon>Tracheophyta</taxon>
        <taxon>Spermatophyta</taxon>
        <taxon>Magnoliopsida</taxon>
        <taxon>eudicotyledons</taxon>
        <taxon>Gunneridae</taxon>
        <taxon>Pentapetalae</taxon>
        <taxon>rosids</taxon>
        <taxon>fabids</taxon>
        <taxon>Rosales</taxon>
        <taxon>Rosaceae</taxon>
        <taxon>Rosoideae</taxon>
        <taxon>Rosoideae incertae sedis</taxon>
        <taxon>Rubus</taxon>
    </lineage>
</organism>
<proteinExistence type="predicted"/>
<dbReference type="AlphaFoldDB" id="A0AAW1XNA9"/>
<name>A0AAW1XNA9_RUBAR</name>
<feature type="compositionally biased region" description="Pro residues" evidence="1">
    <location>
        <begin position="94"/>
        <end position="103"/>
    </location>
</feature>
<comment type="caution">
    <text evidence="2">The sequence shown here is derived from an EMBL/GenBank/DDBJ whole genome shotgun (WGS) entry which is preliminary data.</text>
</comment>
<evidence type="ECO:0000313" key="3">
    <source>
        <dbReference type="Proteomes" id="UP001457282"/>
    </source>
</evidence>
<reference evidence="2 3" key="1">
    <citation type="journal article" date="2023" name="G3 (Bethesda)">
        <title>A chromosome-length genome assembly and annotation of blackberry (Rubus argutus, cv. 'Hillquist').</title>
        <authorList>
            <person name="Bruna T."/>
            <person name="Aryal R."/>
            <person name="Dudchenko O."/>
            <person name="Sargent D.J."/>
            <person name="Mead D."/>
            <person name="Buti M."/>
            <person name="Cavallini A."/>
            <person name="Hytonen T."/>
            <person name="Andres J."/>
            <person name="Pham M."/>
            <person name="Weisz D."/>
            <person name="Mascagni F."/>
            <person name="Usai G."/>
            <person name="Natali L."/>
            <person name="Bassil N."/>
            <person name="Fernandez G.E."/>
            <person name="Lomsadze A."/>
            <person name="Armour M."/>
            <person name="Olukolu B."/>
            <person name="Poorten T."/>
            <person name="Britton C."/>
            <person name="Davik J."/>
            <person name="Ashrafi H."/>
            <person name="Aiden E.L."/>
            <person name="Borodovsky M."/>
            <person name="Worthington M."/>
        </authorList>
    </citation>
    <scope>NUCLEOTIDE SEQUENCE [LARGE SCALE GENOMIC DNA]</scope>
    <source>
        <strain evidence="2">PI 553951</strain>
    </source>
</reference>
<keyword evidence="3" id="KW-1185">Reference proteome</keyword>
<feature type="region of interest" description="Disordered" evidence="1">
    <location>
        <begin position="83"/>
        <end position="103"/>
    </location>
</feature>
<gene>
    <name evidence="2" type="ORF">M0R45_014966</name>
</gene>
<evidence type="ECO:0000256" key="1">
    <source>
        <dbReference type="SAM" id="MobiDB-lite"/>
    </source>
</evidence>
<accession>A0AAW1XNA9</accession>